<evidence type="ECO:0000313" key="2">
    <source>
        <dbReference type="Proteomes" id="UP000616151"/>
    </source>
</evidence>
<dbReference type="EMBL" id="JAENHL010000008">
    <property type="protein sequence ID" value="MBK1869246.1"/>
    <property type="molecule type" value="Genomic_DNA"/>
</dbReference>
<protein>
    <submittedName>
        <fullName evidence="1">Sugar ABC transporter substrate-binding protein</fullName>
    </submittedName>
</protein>
<dbReference type="Proteomes" id="UP000616151">
    <property type="component" value="Unassembled WGS sequence"/>
</dbReference>
<evidence type="ECO:0000313" key="1">
    <source>
        <dbReference type="EMBL" id="MBK1869246.1"/>
    </source>
</evidence>
<proteinExistence type="predicted"/>
<sequence length="323" mass="34226">MKLRNVILATALCLLPLQQAAAESKLADFPLAERIKAKVAAGQPLDIYVSYHDVSNEFAPFMKAGVARAAAEDKVNANFIGPVGADADGQISEIETLMGKMDGLAISSVSTDALAPLIDRVLAAGIPVVTFNTDNPDSKRLAFAGQDLIQSGREAGALMAKTLNGKGKVIITTIDAAAQWSIDRENGAREALKKEAGIEVVQTLNTGTDPQKIYSAIENAMLANPDIDGILSLECCSTPAAGTWVERNKASDKVKVVGFDLLDQTVQLVESGNIQATIDQAPERQGFEAVNLIVKFVKGETIDNLDTGVGVYTKDNIGEVTKK</sequence>
<reference evidence="1" key="1">
    <citation type="submission" date="2021-01" db="EMBL/GenBank/DDBJ databases">
        <authorList>
            <person name="Sun Q."/>
        </authorList>
    </citation>
    <scope>NUCLEOTIDE SEQUENCE</scope>
    <source>
        <strain evidence="1">YIM B02566</strain>
    </source>
</reference>
<gene>
    <name evidence="1" type="ORF">JHL16_22995</name>
</gene>
<organism evidence="1 2">
    <name type="scientific">Taklimakanibacter albus</name>
    <dbReference type="NCBI Taxonomy" id="2800327"/>
    <lineage>
        <taxon>Bacteria</taxon>
        <taxon>Pseudomonadati</taxon>
        <taxon>Pseudomonadota</taxon>
        <taxon>Alphaproteobacteria</taxon>
        <taxon>Hyphomicrobiales</taxon>
        <taxon>Aestuariivirgaceae</taxon>
        <taxon>Taklimakanibacter</taxon>
    </lineage>
</organism>
<comment type="caution">
    <text evidence="1">The sequence shown here is derived from an EMBL/GenBank/DDBJ whole genome shotgun (WGS) entry which is preliminary data.</text>
</comment>
<name>A0ACC5R982_9HYPH</name>
<keyword evidence="2" id="KW-1185">Reference proteome</keyword>
<accession>A0ACC5R982</accession>